<dbReference type="Pfam" id="PF01081">
    <property type="entry name" value="Aldolase"/>
    <property type="match status" value="1"/>
</dbReference>
<evidence type="ECO:0000256" key="1">
    <source>
        <dbReference type="ARBA" id="ARBA00004761"/>
    </source>
</evidence>
<dbReference type="Gene3D" id="3.20.20.70">
    <property type="entry name" value="Aldolase class I"/>
    <property type="match status" value="1"/>
</dbReference>
<evidence type="ECO:0000256" key="3">
    <source>
        <dbReference type="ARBA" id="ARBA00011233"/>
    </source>
</evidence>
<dbReference type="EMBL" id="CP031198">
    <property type="protein sequence ID" value="QCZ52162.1"/>
    <property type="molecule type" value="Genomic_DNA"/>
</dbReference>
<dbReference type="GO" id="GO:0016829">
    <property type="term" value="F:lyase activity"/>
    <property type="evidence" value="ECO:0007669"/>
    <property type="project" value="UniProtKB-KW"/>
</dbReference>
<dbReference type="NCBIfam" id="NF005119">
    <property type="entry name" value="PRK06552.1"/>
    <property type="match status" value="1"/>
</dbReference>
<evidence type="ECO:0000256" key="5">
    <source>
        <dbReference type="ARBA" id="ARBA00023277"/>
    </source>
</evidence>
<dbReference type="PANTHER" id="PTHR30246">
    <property type="entry name" value="2-KETO-3-DEOXY-6-PHOSPHOGLUCONATE ALDOLASE"/>
    <property type="match status" value="1"/>
</dbReference>
<comment type="pathway">
    <text evidence="1">Carbohydrate acid metabolism.</text>
</comment>
<evidence type="ECO:0000256" key="2">
    <source>
        <dbReference type="ARBA" id="ARBA00006906"/>
    </source>
</evidence>
<proteinExistence type="inferred from homology"/>
<name>A0A5B7XWF1_LEVBR</name>
<organism evidence="6 7">
    <name type="scientific">Levilactobacillus brevis</name>
    <name type="common">Lactobacillus brevis</name>
    <dbReference type="NCBI Taxonomy" id="1580"/>
    <lineage>
        <taxon>Bacteria</taxon>
        <taxon>Bacillati</taxon>
        <taxon>Bacillota</taxon>
        <taxon>Bacilli</taxon>
        <taxon>Lactobacillales</taxon>
        <taxon>Lactobacillaceae</taxon>
        <taxon>Levilactobacillus</taxon>
    </lineage>
</organism>
<sequence>MKRANLLQNMIDTGVIAVIRAETPEKAIKVADAVIAGGITGLELTYSVPHADTVISDLVGKYSDSDVVVGAGTVLDATSARLAIIAGAQFIVSPTFDKEVALMCNLYQVPYVPGTYTVTEAQTALKYGSEVVKLFPGAMAGTVAIKEYHGPFPYLNVMPSGGVNVQNMSDWFAAGAVVVGAGGGLTAPAANDDFAGVTQNAKKYMDEYKQIQATFVNI</sequence>
<comment type="subunit">
    <text evidence="3">Homotrimer.</text>
</comment>
<dbReference type="PANTHER" id="PTHR30246:SF1">
    <property type="entry name" value="2-DEHYDRO-3-DEOXY-6-PHOSPHOGALACTONATE ALDOLASE-RELATED"/>
    <property type="match status" value="1"/>
</dbReference>
<dbReference type="CDD" id="cd00452">
    <property type="entry name" value="KDPG_aldolase"/>
    <property type="match status" value="1"/>
</dbReference>
<evidence type="ECO:0000313" key="7">
    <source>
        <dbReference type="Proteomes" id="UP000307074"/>
    </source>
</evidence>
<dbReference type="InterPro" id="IPR013785">
    <property type="entry name" value="Aldolase_TIM"/>
</dbReference>
<dbReference type="NCBIfam" id="TIGR01182">
    <property type="entry name" value="eda"/>
    <property type="match status" value="1"/>
</dbReference>
<keyword evidence="5" id="KW-0119">Carbohydrate metabolism</keyword>
<dbReference type="SUPFAM" id="SSF51569">
    <property type="entry name" value="Aldolase"/>
    <property type="match status" value="1"/>
</dbReference>
<keyword evidence="4" id="KW-0456">Lyase</keyword>
<reference evidence="6 7" key="1">
    <citation type="submission" date="2018-07" db="EMBL/GenBank/DDBJ databases">
        <authorList>
            <person name="Feyereisen M."/>
        </authorList>
    </citation>
    <scope>NUCLEOTIDE SEQUENCE [LARGE SCALE GENOMIC DNA]</scope>
    <source>
        <strain evidence="6 7">UCCLBBS449</strain>
    </source>
</reference>
<dbReference type="InterPro" id="IPR000887">
    <property type="entry name" value="Aldlse_KDPG_KHG"/>
</dbReference>
<dbReference type="AlphaFoldDB" id="A0A5B7XWF1"/>
<dbReference type="Proteomes" id="UP000307074">
    <property type="component" value="Chromosome"/>
</dbReference>
<evidence type="ECO:0000313" key="6">
    <source>
        <dbReference type="EMBL" id="QCZ52162.1"/>
    </source>
</evidence>
<accession>A0A5B7XWF1</accession>
<gene>
    <name evidence="6" type="ORF">UCCLBBS449_0165</name>
</gene>
<comment type="similarity">
    <text evidence="2">Belongs to the KHG/KDPG aldolase family.</text>
</comment>
<protein>
    <submittedName>
        <fullName evidence="6">KHG-KDPG aldolase</fullName>
    </submittedName>
</protein>
<evidence type="ECO:0000256" key="4">
    <source>
        <dbReference type="ARBA" id="ARBA00023239"/>
    </source>
</evidence>
<dbReference type="RefSeq" id="WP_024525935.1">
    <property type="nucleotide sequence ID" value="NZ_CP024635.1"/>
</dbReference>